<evidence type="ECO:0000256" key="6">
    <source>
        <dbReference type="SAM" id="MobiDB-lite"/>
    </source>
</evidence>
<evidence type="ECO:0000256" key="2">
    <source>
        <dbReference type="ARBA" id="ARBA00022980"/>
    </source>
</evidence>
<dbReference type="GO" id="GO:0006412">
    <property type="term" value="P:translation"/>
    <property type="evidence" value="ECO:0007669"/>
    <property type="project" value="UniProtKB-UniRule"/>
</dbReference>
<reference evidence="7 8" key="1">
    <citation type="submission" date="2012-09" db="EMBL/GenBank/DDBJ databases">
        <title>The Genome Sequence of Alloiococcus otitis ATCC 51267.</title>
        <authorList>
            <consortium name="The Broad Institute Genome Sequencing Platform"/>
            <person name="Earl A."/>
            <person name="Ward D."/>
            <person name="Feldgarden M."/>
            <person name="Gevers D."/>
            <person name="Huys G."/>
            <person name="Walker B."/>
            <person name="Young S.K."/>
            <person name="Zeng Q."/>
            <person name="Gargeya S."/>
            <person name="Fitzgerald M."/>
            <person name="Haas B."/>
            <person name="Abouelleil A."/>
            <person name="Alvarado L."/>
            <person name="Arachchi H.M."/>
            <person name="Berlin A.M."/>
            <person name="Chapman S.B."/>
            <person name="Goldberg J."/>
            <person name="Griggs A."/>
            <person name="Gujja S."/>
            <person name="Hansen M."/>
            <person name="Howarth C."/>
            <person name="Imamovic A."/>
            <person name="Larimer J."/>
            <person name="McCowen C."/>
            <person name="Montmayeur A."/>
            <person name="Murphy C."/>
            <person name="Neiman D."/>
            <person name="Pearson M."/>
            <person name="Priest M."/>
            <person name="Roberts A."/>
            <person name="Saif S."/>
            <person name="Shea T."/>
            <person name="Sisk P."/>
            <person name="Sykes S."/>
            <person name="Wortman J."/>
            <person name="Nusbaum C."/>
            <person name="Birren B."/>
        </authorList>
    </citation>
    <scope>NUCLEOTIDE SEQUENCE [LARGE SCALE GENOMIC DNA]</scope>
    <source>
        <strain evidence="7 8">ATCC 51267</strain>
    </source>
</reference>
<dbReference type="RefSeq" id="WP_003777306.1">
    <property type="nucleotide sequence ID" value="NZ_JH992958.1"/>
</dbReference>
<proteinExistence type="inferred from homology"/>
<accession>K9E9E9</accession>
<dbReference type="GO" id="GO:0015934">
    <property type="term" value="C:large ribosomal subunit"/>
    <property type="evidence" value="ECO:0007669"/>
    <property type="project" value="InterPro"/>
</dbReference>
<evidence type="ECO:0000313" key="8">
    <source>
        <dbReference type="Proteomes" id="UP000009875"/>
    </source>
</evidence>
<dbReference type="Pfam" id="PF01783">
    <property type="entry name" value="Ribosomal_L32p"/>
    <property type="match status" value="1"/>
</dbReference>
<dbReference type="PANTHER" id="PTHR35534">
    <property type="entry name" value="50S RIBOSOMAL PROTEIN L32"/>
    <property type="match status" value="1"/>
</dbReference>
<dbReference type="PANTHER" id="PTHR35534:SF1">
    <property type="entry name" value="LARGE RIBOSOMAL SUBUNIT PROTEIN BL32"/>
    <property type="match status" value="1"/>
</dbReference>
<sequence>MAVPKRRRSSSRKNKGRTHKKLKTPNLSFDPNTGEYRVGHRISPDGYYNGRKVLDK</sequence>
<dbReference type="HOGENOM" id="CLU_129084_2_1_9"/>
<dbReference type="SUPFAM" id="SSF57829">
    <property type="entry name" value="Zn-binding ribosomal proteins"/>
    <property type="match status" value="1"/>
</dbReference>
<keyword evidence="3 5" id="KW-0687">Ribonucleoprotein</keyword>
<feature type="compositionally biased region" description="Basic residues" evidence="6">
    <location>
        <begin position="1"/>
        <end position="23"/>
    </location>
</feature>
<evidence type="ECO:0000256" key="1">
    <source>
        <dbReference type="ARBA" id="ARBA00008560"/>
    </source>
</evidence>
<evidence type="ECO:0000313" key="7">
    <source>
        <dbReference type="EMBL" id="EKU93834.1"/>
    </source>
</evidence>
<name>K9E9E9_9LACT</name>
<feature type="region of interest" description="Disordered" evidence="6">
    <location>
        <begin position="1"/>
        <end position="56"/>
    </location>
</feature>
<comment type="caution">
    <text evidence="7">The sequence shown here is derived from an EMBL/GenBank/DDBJ whole genome shotgun (WGS) entry which is preliminary data.</text>
</comment>
<dbReference type="GO" id="GO:0003735">
    <property type="term" value="F:structural constituent of ribosome"/>
    <property type="evidence" value="ECO:0007669"/>
    <property type="project" value="InterPro"/>
</dbReference>
<dbReference type="eggNOG" id="COG0333">
    <property type="taxonomic scope" value="Bacteria"/>
</dbReference>
<dbReference type="InterPro" id="IPR044957">
    <property type="entry name" value="Ribosomal_bL32_bact"/>
</dbReference>
<dbReference type="HAMAP" id="MF_00340">
    <property type="entry name" value="Ribosomal_bL32"/>
    <property type="match status" value="1"/>
</dbReference>
<comment type="similarity">
    <text evidence="1 5">Belongs to the bacterial ribosomal protein bL32 family.</text>
</comment>
<keyword evidence="8" id="KW-1185">Reference proteome</keyword>
<protein>
    <recommendedName>
        <fullName evidence="4 5">Large ribosomal subunit protein bL32</fullName>
    </recommendedName>
</protein>
<evidence type="ECO:0000256" key="5">
    <source>
        <dbReference type="HAMAP-Rule" id="MF_00340"/>
    </source>
</evidence>
<dbReference type="OrthoDB" id="9812874at2"/>
<keyword evidence="2 5" id="KW-0689">Ribosomal protein</keyword>
<dbReference type="AlphaFoldDB" id="K9E9E9"/>
<organism evidence="7 8">
    <name type="scientific">Alloiococcus otitis ATCC 51267</name>
    <dbReference type="NCBI Taxonomy" id="883081"/>
    <lineage>
        <taxon>Bacteria</taxon>
        <taxon>Bacillati</taxon>
        <taxon>Bacillota</taxon>
        <taxon>Bacilli</taxon>
        <taxon>Lactobacillales</taxon>
        <taxon>Carnobacteriaceae</taxon>
        <taxon>Alloiococcus</taxon>
    </lineage>
</organism>
<dbReference type="Proteomes" id="UP000009875">
    <property type="component" value="Unassembled WGS sequence"/>
</dbReference>
<dbReference type="NCBIfam" id="TIGR01031">
    <property type="entry name" value="rpmF_bact"/>
    <property type="match status" value="1"/>
</dbReference>
<dbReference type="InterPro" id="IPR011332">
    <property type="entry name" value="Ribosomal_zn-bd"/>
</dbReference>
<dbReference type="InterPro" id="IPR002677">
    <property type="entry name" value="Ribosomal_bL32"/>
</dbReference>
<dbReference type="EMBL" id="AGXA01000014">
    <property type="protein sequence ID" value="EKU93834.1"/>
    <property type="molecule type" value="Genomic_DNA"/>
</dbReference>
<dbReference type="STRING" id="883081.HMPREF9698_00629"/>
<evidence type="ECO:0000256" key="3">
    <source>
        <dbReference type="ARBA" id="ARBA00023274"/>
    </source>
</evidence>
<gene>
    <name evidence="5" type="primary">rpmF</name>
    <name evidence="7" type="ORF">HMPREF9698_00629</name>
</gene>
<evidence type="ECO:0000256" key="4">
    <source>
        <dbReference type="ARBA" id="ARBA00035178"/>
    </source>
</evidence>